<name>A0ABN7X2I2_GIGMA</name>
<gene>
    <name evidence="1" type="ORF">GMARGA_LOCUS37444</name>
</gene>
<dbReference type="EMBL" id="CAJVQB010078125">
    <property type="protein sequence ID" value="CAG8845076.1"/>
    <property type="molecule type" value="Genomic_DNA"/>
</dbReference>
<reference evidence="1 2" key="1">
    <citation type="submission" date="2021-06" db="EMBL/GenBank/DDBJ databases">
        <authorList>
            <person name="Kallberg Y."/>
            <person name="Tangrot J."/>
            <person name="Rosling A."/>
        </authorList>
    </citation>
    <scope>NUCLEOTIDE SEQUENCE [LARGE SCALE GENOMIC DNA]</scope>
    <source>
        <strain evidence="1 2">120-4 pot B 10/14</strain>
    </source>
</reference>
<accession>A0ABN7X2I2</accession>
<organism evidence="1 2">
    <name type="scientific">Gigaspora margarita</name>
    <dbReference type="NCBI Taxonomy" id="4874"/>
    <lineage>
        <taxon>Eukaryota</taxon>
        <taxon>Fungi</taxon>
        <taxon>Fungi incertae sedis</taxon>
        <taxon>Mucoromycota</taxon>
        <taxon>Glomeromycotina</taxon>
        <taxon>Glomeromycetes</taxon>
        <taxon>Diversisporales</taxon>
        <taxon>Gigasporaceae</taxon>
        <taxon>Gigaspora</taxon>
    </lineage>
</organism>
<keyword evidence="2" id="KW-1185">Reference proteome</keyword>
<sequence>DNIVNTEDQNTKQYTEAFWKLVDELTSAFNYPNPTQHDLFHHAQEMKPDGYTQMFNFYQKGLIWLYNILHEDIYKTKEVVTKGRQVKELVSISAKDYLLSLKNN</sequence>
<protein>
    <submittedName>
        <fullName evidence="1">844_t:CDS:1</fullName>
    </submittedName>
</protein>
<feature type="non-terminal residue" evidence="1">
    <location>
        <position position="1"/>
    </location>
</feature>
<dbReference type="Proteomes" id="UP000789901">
    <property type="component" value="Unassembled WGS sequence"/>
</dbReference>
<proteinExistence type="predicted"/>
<comment type="caution">
    <text evidence="1">The sequence shown here is derived from an EMBL/GenBank/DDBJ whole genome shotgun (WGS) entry which is preliminary data.</text>
</comment>
<evidence type="ECO:0000313" key="1">
    <source>
        <dbReference type="EMBL" id="CAG8845076.1"/>
    </source>
</evidence>
<evidence type="ECO:0000313" key="2">
    <source>
        <dbReference type="Proteomes" id="UP000789901"/>
    </source>
</evidence>